<keyword evidence="1" id="KW-0418">Kinase</keyword>
<gene>
    <name evidence="1" type="primary">SCH9_1</name>
    <name evidence="1" type="ORF">LTR37_008844</name>
</gene>
<evidence type="ECO:0000313" key="2">
    <source>
        <dbReference type="Proteomes" id="UP001281147"/>
    </source>
</evidence>
<comment type="caution">
    <text evidence="1">The sequence shown here is derived from an EMBL/GenBank/DDBJ whole genome shotgun (WGS) entry which is preliminary data.</text>
</comment>
<dbReference type="Proteomes" id="UP001281147">
    <property type="component" value="Unassembled WGS sequence"/>
</dbReference>
<proteinExistence type="predicted"/>
<evidence type="ECO:0000313" key="1">
    <source>
        <dbReference type="EMBL" id="KAK3712959.1"/>
    </source>
</evidence>
<reference evidence="1" key="1">
    <citation type="submission" date="2023-07" db="EMBL/GenBank/DDBJ databases">
        <title>Black Yeasts Isolated from many extreme environments.</title>
        <authorList>
            <person name="Coleine C."/>
            <person name="Stajich J.E."/>
            <person name="Selbmann L."/>
        </authorList>
    </citation>
    <scope>NUCLEOTIDE SEQUENCE</scope>
    <source>
        <strain evidence="1">CCFEE 5714</strain>
    </source>
</reference>
<protein>
    <submittedName>
        <fullName evidence="1">Serine/threonine-protein kinase</fullName>
        <ecNumber evidence="1">2.7.11.1</ecNumber>
    </submittedName>
</protein>
<name>A0ACC3NAV5_9PEZI</name>
<accession>A0ACC3NAV5</accession>
<dbReference type="EC" id="2.7.11.1" evidence="1"/>
<dbReference type="EMBL" id="JAUTXU010000066">
    <property type="protein sequence ID" value="KAK3712959.1"/>
    <property type="molecule type" value="Genomic_DNA"/>
</dbReference>
<keyword evidence="2" id="KW-1185">Reference proteome</keyword>
<keyword evidence="1" id="KW-0808">Transferase</keyword>
<sequence length="882" mass="97776">MASANFFSRFSKPRDDDAHDQIGSGASTPPGASTPRPDFVDKRLPGLINSYFGQVRDSLLSSSKSTVNSPSNPTSQEKEPKDQQQQRGAQPEGLATRNHDRRNDSRQSPPQSSGEPYEWPPILPQDKEVADMSAQDTGYPTPPLSNSSSFLAMNNAVAGADGSEKRRSSRKRSWEQRRQSLASLSMALRRHTLSSASTSTVTKPHVSAHISNPSTTPASPIVADPSSSREGRGLTQSAARDQNTPPQTPRSGSYSHEHKRDDLPPIRTTQKSRRSSPDNSNRATIGQLKGQLEICIEEGRGLRPSVEPYVVCIFQQNEDISGGPREDEMDTRADHRPPAEENLARGVAMKRLGSGSGTPMSIPGLRSRQTSSTNIAALRKGTEQKGSQETTDPQWRHTALFDIVGENNEVDISVYDRSNNEAFIGHVRLPLNLEDYEHQHEDWFKLQSREESSDHVTGEIRLKIAFHASGKKVFGPDDFEILKLIGKGTFGQVFQVRKRDTKRIYAMKVLSKKVIVQKKEIQHTIGERNILVRTATSESPFIVGLKFSFQTSADLYLVTDYMSGGELFWHLQKEGRFHEDRAKFYIAELILALRHLHQYDIVYRDLKPENILLDANGHIALCDFGLSKANLSKNDTTNTFCGTTEYLAPEVLLDEQGYTKMVDFWSLGVLVFEMCCGWSPFYAEDTQQMYKNIAFGKVRFPRDALSQEGRNFVKGLLNRNPAHRLGAKGDAEELMAHSFFSDIDWNALSKKTMPPPFKPKLKGELDTSNFDPEFTNALTDGNASSLNARAAALASGINSDSTPLSPTMQNQFKGFTFVDESTLEQQYADRDLGVDGAQSAGPSNRMSTNFGSRDGGDRMSGIEQPNSAAGDSDFNHGMLDDI</sequence>
<organism evidence="1 2">
    <name type="scientific">Vermiconidia calcicola</name>
    <dbReference type="NCBI Taxonomy" id="1690605"/>
    <lineage>
        <taxon>Eukaryota</taxon>
        <taxon>Fungi</taxon>
        <taxon>Dikarya</taxon>
        <taxon>Ascomycota</taxon>
        <taxon>Pezizomycotina</taxon>
        <taxon>Dothideomycetes</taxon>
        <taxon>Dothideomycetidae</taxon>
        <taxon>Mycosphaerellales</taxon>
        <taxon>Extremaceae</taxon>
        <taxon>Vermiconidia</taxon>
    </lineage>
</organism>